<accession>A0A7I7SD07</accession>
<gene>
    <name evidence="2" type="ORF">B8W67_19230</name>
</gene>
<dbReference type="GO" id="GO:0003989">
    <property type="term" value="F:acetyl-CoA carboxylase activity"/>
    <property type="evidence" value="ECO:0007669"/>
    <property type="project" value="InterPro"/>
</dbReference>
<evidence type="ECO:0000313" key="3">
    <source>
        <dbReference type="Proteomes" id="UP000193577"/>
    </source>
</evidence>
<evidence type="ECO:0000313" key="2">
    <source>
        <dbReference type="EMBL" id="OSC24988.1"/>
    </source>
</evidence>
<feature type="region of interest" description="Disordered" evidence="1">
    <location>
        <begin position="1"/>
        <end position="22"/>
    </location>
</feature>
<feature type="compositionally biased region" description="Pro residues" evidence="1">
    <location>
        <begin position="1"/>
        <end position="10"/>
    </location>
</feature>
<dbReference type="InterPro" id="IPR032716">
    <property type="entry name" value="ACC_epsilon"/>
</dbReference>
<organism evidence="2 3">
    <name type="scientific">Mycolicibacillus koreensis</name>
    <dbReference type="NCBI Taxonomy" id="1069220"/>
    <lineage>
        <taxon>Bacteria</taxon>
        <taxon>Bacillati</taxon>
        <taxon>Actinomycetota</taxon>
        <taxon>Actinomycetes</taxon>
        <taxon>Mycobacteriales</taxon>
        <taxon>Mycobacteriaceae</taxon>
        <taxon>Mycolicibacillus</taxon>
    </lineage>
</organism>
<sequence>MSTDQSPPPAGEAAPDDAAPAQPFVQVLRGEPTAEELAALVTVFAGAAGGGGEPAAAARNMWGHPVDRLRYSIFSWQRVTLLERTHLRR</sequence>
<name>A0A7I7SD07_9MYCO</name>
<proteinExistence type="predicted"/>
<dbReference type="EMBL" id="NCXO01000073">
    <property type="protein sequence ID" value="OSC24988.1"/>
    <property type="molecule type" value="Genomic_DNA"/>
</dbReference>
<dbReference type="GO" id="GO:0004658">
    <property type="term" value="F:propionyl-CoA carboxylase activity"/>
    <property type="evidence" value="ECO:0007669"/>
    <property type="project" value="InterPro"/>
</dbReference>
<dbReference type="Proteomes" id="UP000193577">
    <property type="component" value="Unassembled WGS sequence"/>
</dbReference>
<feature type="compositionally biased region" description="Low complexity" evidence="1">
    <location>
        <begin position="11"/>
        <end position="22"/>
    </location>
</feature>
<protein>
    <submittedName>
        <fullName evidence="2">Uncharacterized protein</fullName>
    </submittedName>
</protein>
<dbReference type="OrthoDB" id="4749910at2"/>
<dbReference type="RefSeq" id="WP_085305730.1">
    <property type="nucleotide sequence ID" value="NZ_AP022594.1"/>
</dbReference>
<keyword evidence="3" id="KW-1185">Reference proteome</keyword>
<dbReference type="AlphaFoldDB" id="A0A7I7SD07"/>
<reference evidence="2 3" key="1">
    <citation type="submission" date="2017-04" db="EMBL/GenBank/DDBJ databases">
        <title>The new phylogeny of genus Mycobacterium.</title>
        <authorList>
            <person name="Tortoli E."/>
            <person name="Trovato A."/>
            <person name="Cirillo D.M."/>
        </authorList>
    </citation>
    <scope>NUCLEOTIDE SEQUENCE [LARGE SCALE GENOMIC DNA]</scope>
    <source>
        <strain evidence="2 3">KCTC 19819</strain>
    </source>
</reference>
<comment type="caution">
    <text evidence="2">The sequence shown here is derived from an EMBL/GenBank/DDBJ whole genome shotgun (WGS) entry which is preliminary data.</text>
</comment>
<dbReference type="Pfam" id="PF13822">
    <property type="entry name" value="ACC_epsilon"/>
    <property type="match status" value="1"/>
</dbReference>
<evidence type="ECO:0000256" key="1">
    <source>
        <dbReference type="SAM" id="MobiDB-lite"/>
    </source>
</evidence>